<organism evidence="1 2">
    <name type="scientific">Streptococcus anginosus DORA_7</name>
    <dbReference type="NCBI Taxonomy" id="1403946"/>
    <lineage>
        <taxon>Bacteria</taxon>
        <taxon>Bacillati</taxon>
        <taxon>Bacillota</taxon>
        <taxon>Bacilli</taxon>
        <taxon>Lactobacillales</taxon>
        <taxon>Streptococcaceae</taxon>
        <taxon>Streptococcus</taxon>
        <taxon>Streptococcus anginosus group</taxon>
    </lineage>
</organism>
<dbReference type="Proteomes" id="UP000018846">
    <property type="component" value="Unassembled WGS sequence"/>
</dbReference>
<dbReference type="EMBL" id="AZMF01000125">
    <property type="protein sequence ID" value="ETI84700.1"/>
    <property type="molecule type" value="Genomic_DNA"/>
</dbReference>
<dbReference type="eggNOG" id="COG1263">
    <property type="taxonomic scope" value="Bacteria"/>
</dbReference>
<gene>
    <name evidence="1" type="ORF">Q615_SPAC00125G0001</name>
</gene>
<proteinExistence type="predicted"/>
<accession>W1TTJ4</accession>
<evidence type="ECO:0000313" key="1">
    <source>
        <dbReference type="EMBL" id="ETI84700.1"/>
    </source>
</evidence>
<feature type="non-terminal residue" evidence="1">
    <location>
        <position position="60"/>
    </location>
</feature>
<evidence type="ECO:0000313" key="2">
    <source>
        <dbReference type="Proteomes" id="UP000018846"/>
    </source>
</evidence>
<comment type="caution">
    <text evidence="1">The sequence shown here is derived from an EMBL/GenBank/DDBJ whole genome shotgun (WGS) entry which is preliminary data.</text>
</comment>
<protein>
    <submittedName>
        <fullName evidence="1">PTS system, sucrose-specific IIBC component</fullName>
    </submittedName>
</protein>
<reference evidence="1 2" key="1">
    <citation type="submission" date="2013-12" db="EMBL/GenBank/DDBJ databases">
        <title>A Varibaculum cambriense genome reconstructed from a premature infant gut community with otherwise low bacterial novelty that shifts toward anaerobic metabolism during the third week of life.</title>
        <authorList>
            <person name="Brown C.T."/>
            <person name="Sharon I."/>
            <person name="Thomas B.C."/>
            <person name="Castelle C.J."/>
            <person name="Morowitz M.J."/>
            <person name="Banfield J.F."/>
        </authorList>
    </citation>
    <scope>NUCLEOTIDE SEQUENCE [LARGE SCALE GENOMIC DNA]</scope>
    <source>
        <strain evidence="2">DORA_7</strain>
    </source>
</reference>
<name>W1TTJ4_STRAP</name>
<sequence>MPHAFEAILAFPFGLAGLILGGVHQLIVVTGVHHIFNLLEAQLIANEGKDAFNAIITAAM</sequence>
<dbReference type="AlphaFoldDB" id="W1TTJ4"/>